<dbReference type="Proteomes" id="UP000324222">
    <property type="component" value="Unassembled WGS sequence"/>
</dbReference>
<organism evidence="1 2">
    <name type="scientific">Portunus trituberculatus</name>
    <name type="common">Swimming crab</name>
    <name type="synonym">Neptunus trituberculatus</name>
    <dbReference type="NCBI Taxonomy" id="210409"/>
    <lineage>
        <taxon>Eukaryota</taxon>
        <taxon>Metazoa</taxon>
        <taxon>Ecdysozoa</taxon>
        <taxon>Arthropoda</taxon>
        <taxon>Crustacea</taxon>
        <taxon>Multicrustacea</taxon>
        <taxon>Malacostraca</taxon>
        <taxon>Eumalacostraca</taxon>
        <taxon>Eucarida</taxon>
        <taxon>Decapoda</taxon>
        <taxon>Pleocyemata</taxon>
        <taxon>Brachyura</taxon>
        <taxon>Eubrachyura</taxon>
        <taxon>Portunoidea</taxon>
        <taxon>Portunidae</taxon>
        <taxon>Portuninae</taxon>
        <taxon>Portunus</taxon>
    </lineage>
</organism>
<dbReference type="AlphaFoldDB" id="A0A5B7H9Q0"/>
<proteinExistence type="predicted"/>
<evidence type="ECO:0000313" key="1">
    <source>
        <dbReference type="EMBL" id="MPC67782.1"/>
    </source>
</evidence>
<accession>A0A5B7H9Q0</accession>
<comment type="caution">
    <text evidence="1">The sequence shown here is derived from an EMBL/GenBank/DDBJ whole genome shotgun (WGS) entry which is preliminary data.</text>
</comment>
<dbReference type="EMBL" id="VSRR010026754">
    <property type="protein sequence ID" value="MPC67782.1"/>
    <property type="molecule type" value="Genomic_DNA"/>
</dbReference>
<name>A0A5B7H9Q0_PORTR</name>
<evidence type="ECO:0000313" key="2">
    <source>
        <dbReference type="Proteomes" id="UP000324222"/>
    </source>
</evidence>
<keyword evidence="2" id="KW-1185">Reference proteome</keyword>
<gene>
    <name evidence="1" type="ORF">E2C01_061966</name>
</gene>
<sequence length="63" mass="7208">MAASEGGGSLKTKHAAICDGKEEIPRAWIRWKIRRSFSMAEADTFFAIVVDSMFNERSRQEMR</sequence>
<reference evidence="1 2" key="1">
    <citation type="submission" date="2019-05" db="EMBL/GenBank/DDBJ databases">
        <title>Another draft genome of Portunus trituberculatus and its Hox gene families provides insights of decapod evolution.</title>
        <authorList>
            <person name="Jeong J.-H."/>
            <person name="Song I."/>
            <person name="Kim S."/>
            <person name="Choi T."/>
            <person name="Kim D."/>
            <person name="Ryu S."/>
            <person name="Kim W."/>
        </authorList>
    </citation>
    <scope>NUCLEOTIDE SEQUENCE [LARGE SCALE GENOMIC DNA]</scope>
    <source>
        <tissue evidence="1">Muscle</tissue>
    </source>
</reference>
<protein>
    <submittedName>
        <fullName evidence="1">Uncharacterized protein</fullName>
    </submittedName>
</protein>